<dbReference type="Pfam" id="PF21347">
    <property type="entry name" value="DUF3108_like"/>
    <property type="match status" value="1"/>
</dbReference>
<protein>
    <recommendedName>
        <fullName evidence="1">DUF3108 domain-containing protein</fullName>
    </recommendedName>
</protein>
<gene>
    <name evidence="2" type="ORF">PX52LOC_08228</name>
</gene>
<evidence type="ECO:0000313" key="3">
    <source>
        <dbReference type="Proteomes" id="UP000324974"/>
    </source>
</evidence>
<name>A0A5C1ANX1_9BACT</name>
<keyword evidence="3" id="KW-1185">Reference proteome</keyword>
<dbReference type="InterPro" id="IPR049279">
    <property type="entry name" value="DUF3108-like"/>
</dbReference>
<sequence>MAAPHQCLVLPAKAGDTWVFDPEGPNRAFAIPNLSITYRARKEETIEVPAGTFQAIPVDSSRAVGPPFTGTTWYAPGIGVVKAVTNFGGRERTTVLKSFSPGR</sequence>
<dbReference type="Gene3D" id="2.40.360.20">
    <property type="match status" value="1"/>
</dbReference>
<evidence type="ECO:0000313" key="2">
    <source>
        <dbReference type="EMBL" id="QEL21099.1"/>
    </source>
</evidence>
<accession>A0A5C1ANX1</accession>
<dbReference type="AlphaFoldDB" id="A0A5C1ANX1"/>
<evidence type="ECO:0000259" key="1">
    <source>
        <dbReference type="Pfam" id="PF21347"/>
    </source>
</evidence>
<reference evidence="3" key="1">
    <citation type="submission" date="2019-08" db="EMBL/GenBank/DDBJ databases">
        <title>Limnoglobus roseus gen. nov., sp. nov., a novel freshwater planctomycete with a giant genome from the family Gemmataceae.</title>
        <authorList>
            <person name="Kulichevskaya I.S."/>
            <person name="Naumoff D.G."/>
            <person name="Miroshnikov K."/>
            <person name="Ivanova A."/>
            <person name="Philippov D.A."/>
            <person name="Hakobyan A."/>
            <person name="Rijpstra I.C."/>
            <person name="Sinninghe Damste J.S."/>
            <person name="Liesack W."/>
            <person name="Dedysh S.N."/>
        </authorList>
    </citation>
    <scope>NUCLEOTIDE SEQUENCE [LARGE SCALE GENOMIC DNA]</scope>
    <source>
        <strain evidence="3">PX52</strain>
    </source>
</reference>
<organism evidence="2 3">
    <name type="scientific">Limnoglobus roseus</name>
    <dbReference type="NCBI Taxonomy" id="2598579"/>
    <lineage>
        <taxon>Bacteria</taxon>
        <taxon>Pseudomonadati</taxon>
        <taxon>Planctomycetota</taxon>
        <taxon>Planctomycetia</taxon>
        <taxon>Gemmatales</taxon>
        <taxon>Gemmataceae</taxon>
        <taxon>Limnoglobus</taxon>
    </lineage>
</organism>
<dbReference type="EMBL" id="CP042425">
    <property type="protein sequence ID" value="QEL21099.1"/>
    <property type="molecule type" value="Genomic_DNA"/>
</dbReference>
<feature type="domain" description="DUF3108" evidence="1">
    <location>
        <begin position="40"/>
        <end position="83"/>
    </location>
</feature>
<proteinExistence type="predicted"/>
<dbReference type="KEGG" id="lrs:PX52LOC_08228"/>
<dbReference type="Proteomes" id="UP000324974">
    <property type="component" value="Chromosome"/>
</dbReference>